<keyword evidence="1" id="KW-0472">Membrane</keyword>
<feature type="transmembrane region" description="Helical" evidence="1">
    <location>
        <begin position="6"/>
        <end position="38"/>
    </location>
</feature>
<proteinExistence type="predicted"/>
<dbReference type="EMBL" id="PUJX01000052">
    <property type="protein sequence ID" value="TDB42662.1"/>
    <property type="molecule type" value="Genomic_DNA"/>
</dbReference>
<accession>A0A4R4IQE1</accession>
<dbReference type="RefSeq" id="WP_132348803.1">
    <property type="nucleotide sequence ID" value="NZ_CAWOLF010000052.1"/>
</dbReference>
<keyword evidence="1" id="KW-0812">Transmembrane</keyword>
<name>A0A4R4IQE1_PHOLU</name>
<organism evidence="2 3">
    <name type="scientific">Photorhabdus luminescens subsp. mexicana</name>
    <dbReference type="NCBI Taxonomy" id="2100167"/>
    <lineage>
        <taxon>Bacteria</taxon>
        <taxon>Pseudomonadati</taxon>
        <taxon>Pseudomonadota</taxon>
        <taxon>Gammaproteobacteria</taxon>
        <taxon>Enterobacterales</taxon>
        <taxon>Morganellaceae</taxon>
        <taxon>Photorhabdus</taxon>
    </lineage>
</organism>
<dbReference type="Proteomes" id="UP000295550">
    <property type="component" value="Unassembled WGS sequence"/>
</dbReference>
<evidence type="ECO:0000256" key="1">
    <source>
        <dbReference type="SAM" id="Phobius"/>
    </source>
</evidence>
<protein>
    <submittedName>
        <fullName evidence="2">Uncharacterized protein</fullName>
    </submittedName>
</protein>
<keyword evidence="1" id="KW-1133">Transmembrane helix</keyword>
<dbReference type="AlphaFoldDB" id="A0A4R4IQE1"/>
<comment type="caution">
    <text evidence="2">The sequence shown here is derived from an EMBL/GenBank/DDBJ whole genome shotgun (WGS) entry which is preliminary data.</text>
</comment>
<reference evidence="2 3" key="1">
    <citation type="journal article" date="2019" name="Int. J. Syst. Evol. Microbiol.">
        <title>Photorhabdus khanii subsp. guanajuatensis subsp. nov., isolated from Heterorhabditis atacamensis, and Photorhabdus luminescens subsp. mexicana subsp. nov., isolated from Heterorhabditis mexicana entomopathogenic nematodes.</title>
        <authorList>
            <person name="Machado R.A.R."/>
            <person name="Bruno P."/>
            <person name="Arce C.C.M."/>
            <person name="Liechti N."/>
            <person name="Kohler A."/>
            <person name="Bernal J."/>
            <person name="Bruggmann R."/>
            <person name="Turlings T.C.J."/>
        </authorList>
    </citation>
    <scope>NUCLEOTIDE SEQUENCE [LARGE SCALE GENOMIC DNA]</scope>
    <source>
        <strain evidence="2 3">MEX47-22</strain>
    </source>
</reference>
<evidence type="ECO:0000313" key="2">
    <source>
        <dbReference type="EMBL" id="TDB42662.1"/>
    </source>
</evidence>
<sequence>MNDWILYFYAFIGIVATFVCGLVWLACAARVLCIYALWQLKQSKKALRIGREMKREAKWLIEQNFLLSAVAFERRNKNEK</sequence>
<evidence type="ECO:0000313" key="3">
    <source>
        <dbReference type="Proteomes" id="UP000295550"/>
    </source>
</evidence>
<gene>
    <name evidence="2" type="ORF">C5468_24580</name>
</gene>